<reference evidence="7 8" key="1">
    <citation type="submission" date="2024-09" db="EMBL/GenBank/DDBJ databases">
        <authorList>
            <person name="Sun Q."/>
            <person name="Mori K."/>
        </authorList>
    </citation>
    <scope>NUCLEOTIDE SEQUENCE [LARGE SCALE GENOMIC DNA]</scope>
    <source>
        <strain evidence="7 8">JCM 3307</strain>
    </source>
</reference>
<dbReference type="EMBL" id="JBHMCA010000011">
    <property type="protein sequence ID" value="MFB9442056.1"/>
    <property type="molecule type" value="Genomic_DNA"/>
</dbReference>
<dbReference type="Proteomes" id="UP001589608">
    <property type="component" value="Unassembled WGS sequence"/>
</dbReference>
<dbReference type="SUPFAM" id="SSF54862">
    <property type="entry name" value="4Fe-4S ferredoxins"/>
    <property type="match status" value="1"/>
</dbReference>
<dbReference type="Gene3D" id="3.30.70.20">
    <property type="match status" value="1"/>
</dbReference>
<dbReference type="Gene3D" id="3.50.50.60">
    <property type="entry name" value="FAD/NAD(P)-binding domain"/>
    <property type="match status" value="2"/>
</dbReference>
<dbReference type="Gene3D" id="3.30.390.30">
    <property type="match status" value="1"/>
</dbReference>
<dbReference type="PRINTS" id="PR00411">
    <property type="entry name" value="PNDRDTASEI"/>
</dbReference>
<proteinExistence type="predicted"/>
<keyword evidence="2" id="KW-0285">Flavoprotein</keyword>
<evidence type="ECO:0000256" key="4">
    <source>
        <dbReference type="ARBA" id="ARBA00023002"/>
    </source>
</evidence>
<comment type="caution">
    <text evidence="7">The sequence shown here is derived from an EMBL/GenBank/DDBJ whole genome shotgun (WGS) entry which is preliminary data.</text>
</comment>
<organism evidence="7 8">
    <name type="scientific">Dactylosporangium vinaceum</name>
    <dbReference type="NCBI Taxonomy" id="53362"/>
    <lineage>
        <taxon>Bacteria</taxon>
        <taxon>Bacillati</taxon>
        <taxon>Actinomycetota</taxon>
        <taxon>Actinomycetes</taxon>
        <taxon>Micromonosporales</taxon>
        <taxon>Micromonosporaceae</taxon>
        <taxon>Dactylosporangium</taxon>
    </lineage>
</organism>
<keyword evidence="3" id="KW-0274">FAD</keyword>
<dbReference type="SUPFAM" id="SSF55424">
    <property type="entry name" value="FAD/NAD-linked reductases, dimerisation (C-terminal) domain"/>
    <property type="match status" value="1"/>
</dbReference>
<dbReference type="SUPFAM" id="SSF51905">
    <property type="entry name" value="FAD/NAD(P)-binding domain"/>
    <property type="match status" value="1"/>
</dbReference>
<sequence length="523" mass="56028">MRVVVDLTKCQGYAQCAFMAPTSFQIQGDEGLLYDPEPDAADELRVRRAAAACPVQAIQLDRLAEDVPRVPLRSAPPGRIVIVGASLAGLRAAEALREEGYTGRLTLVDDELHGPYDRPPLSKYALAGRVRPDATGLPHRPDLDAQWRLGVSALALDLPERRVRLSDGSSVPFDRLLIATGVRARPWPNPAEAALDGLFVLRTRDDAVRLHARLAARPGRVLVVGAGFTGSEVASTCRVMGLDVTVAEAARTPLEGALGSAIGAVAADLQREHGVDLRCGVTVERIEGDGRVERAHLSDGSVLDVGLVVAALGGVRNVEWLQHSGLAVGPWGLACDAGCRAFDVNGLVTDDIFVAGDVARAPNAMFGYQFLALEHWANAVAQAEVAAHNMVSDETDRWPHLHMPQFWSLQFGTNIKSVGVPTFADQVVITQGSVAERRFAAAYGYRGRLTGAVTFNHAKWLPFYERLIEQAAPFPPDFTVVDGPDDRLPVPSGVPDRALLARDATVVVTGHRPTTVAYSGGAR</sequence>
<evidence type="ECO:0000313" key="7">
    <source>
        <dbReference type="EMBL" id="MFB9442056.1"/>
    </source>
</evidence>
<name>A0ABV5LZQ5_9ACTN</name>
<evidence type="ECO:0000259" key="6">
    <source>
        <dbReference type="Pfam" id="PF14759"/>
    </source>
</evidence>
<evidence type="ECO:0000259" key="5">
    <source>
        <dbReference type="Pfam" id="PF07992"/>
    </source>
</evidence>
<protein>
    <submittedName>
        <fullName evidence="7">FAD-dependent oxidoreductase</fullName>
    </submittedName>
</protein>
<dbReference type="InterPro" id="IPR050446">
    <property type="entry name" value="FAD-oxidoreductase/Apoptosis"/>
</dbReference>
<dbReference type="PANTHER" id="PTHR43557">
    <property type="entry name" value="APOPTOSIS-INDUCING FACTOR 1"/>
    <property type="match status" value="1"/>
</dbReference>
<keyword evidence="8" id="KW-1185">Reference proteome</keyword>
<evidence type="ECO:0000256" key="2">
    <source>
        <dbReference type="ARBA" id="ARBA00022630"/>
    </source>
</evidence>
<dbReference type="Pfam" id="PF14759">
    <property type="entry name" value="Reductase_C"/>
    <property type="match status" value="1"/>
</dbReference>
<dbReference type="RefSeq" id="WP_223096114.1">
    <property type="nucleotide sequence ID" value="NZ_CP061913.1"/>
</dbReference>
<dbReference type="InterPro" id="IPR036188">
    <property type="entry name" value="FAD/NAD-bd_sf"/>
</dbReference>
<evidence type="ECO:0000256" key="3">
    <source>
        <dbReference type="ARBA" id="ARBA00022827"/>
    </source>
</evidence>
<comment type="cofactor">
    <cofactor evidence="1">
        <name>FAD</name>
        <dbReference type="ChEBI" id="CHEBI:57692"/>
    </cofactor>
</comment>
<dbReference type="PANTHER" id="PTHR43557:SF2">
    <property type="entry name" value="RIESKE DOMAIN-CONTAINING PROTEIN-RELATED"/>
    <property type="match status" value="1"/>
</dbReference>
<feature type="domain" description="Reductase C-terminal" evidence="6">
    <location>
        <begin position="406"/>
        <end position="477"/>
    </location>
</feature>
<accession>A0ABV5LZQ5</accession>
<dbReference type="PRINTS" id="PR00368">
    <property type="entry name" value="FADPNR"/>
</dbReference>
<dbReference type="Pfam" id="PF13459">
    <property type="entry name" value="Fer4_15"/>
    <property type="match status" value="1"/>
</dbReference>
<dbReference type="InterPro" id="IPR016156">
    <property type="entry name" value="FAD/NAD-linked_Rdtase_dimer_sf"/>
</dbReference>
<evidence type="ECO:0000313" key="8">
    <source>
        <dbReference type="Proteomes" id="UP001589608"/>
    </source>
</evidence>
<dbReference type="Pfam" id="PF07992">
    <property type="entry name" value="Pyr_redox_2"/>
    <property type="match status" value="1"/>
</dbReference>
<dbReference type="InterPro" id="IPR028202">
    <property type="entry name" value="Reductase_C"/>
</dbReference>
<gene>
    <name evidence="7" type="ORF">ACFFTR_03010</name>
</gene>
<dbReference type="InterPro" id="IPR023753">
    <property type="entry name" value="FAD/NAD-binding_dom"/>
</dbReference>
<feature type="domain" description="FAD/NAD(P)-binding" evidence="5">
    <location>
        <begin position="79"/>
        <end position="383"/>
    </location>
</feature>
<evidence type="ECO:0000256" key="1">
    <source>
        <dbReference type="ARBA" id="ARBA00001974"/>
    </source>
</evidence>
<keyword evidence="4" id="KW-0560">Oxidoreductase</keyword>